<reference evidence="4" key="1">
    <citation type="submission" date="2022-11" db="UniProtKB">
        <authorList>
            <consortium name="WormBaseParasite"/>
        </authorList>
    </citation>
    <scope>IDENTIFICATION</scope>
</reference>
<keyword evidence="2" id="KW-0472">Membrane</keyword>
<name>A0A914D394_9BILA</name>
<sequence length="345" mass="39860">MNTSDIWLNDPLNTFGRTSEERSSSNEFDSDNDSAICVNIPFHENIRNLDTSMHLTPIESLHDLYTPKRDRFGGPRSQSLRPSRIPCLMTRSMSEASNKRNSLLSSVMSKSVFHSVYSSPEIKISDGSCEQLAFSPKTAPLDDAVSLVQRCRQKALPFQSHFSERKLVLPLRSLNSTSPKRTSMILNSSAMKKRESMFSITDECQQNHRMYESFSTGYSDFSHQDELKSDFVKYKNAFGGNIQPVEKRLRLFTVQTSHCEYCRYEHSILHRIRTCRKRKPRVFKKNVSRRDKCTCNVITTPKIDNKKSAWLKSEIDHLKKYWSLAALFALIALFIQFLIEIIFED</sequence>
<feature type="region of interest" description="Disordered" evidence="1">
    <location>
        <begin position="1"/>
        <end position="30"/>
    </location>
</feature>
<evidence type="ECO:0000313" key="3">
    <source>
        <dbReference type="Proteomes" id="UP000887540"/>
    </source>
</evidence>
<keyword evidence="2" id="KW-0812">Transmembrane</keyword>
<organism evidence="3 4">
    <name type="scientific">Acrobeloides nanus</name>
    <dbReference type="NCBI Taxonomy" id="290746"/>
    <lineage>
        <taxon>Eukaryota</taxon>
        <taxon>Metazoa</taxon>
        <taxon>Ecdysozoa</taxon>
        <taxon>Nematoda</taxon>
        <taxon>Chromadorea</taxon>
        <taxon>Rhabditida</taxon>
        <taxon>Tylenchina</taxon>
        <taxon>Cephalobomorpha</taxon>
        <taxon>Cephaloboidea</taxon>
        <taxon>Cephalobidae</taxon>
        <taxon>Acrobeloides</taxon>
    </lineage>
</organism>
<proteinExistence type="predicted"/>
<feature type="transmembrane region" description="Helical" evidence="2">
    <location>
        <begin position="321"/>
        <end position="343"/>
    </location>
</feature>
<accession>A0A914D394</accession>
<evidence type="ECO:0000313" key="4">
    <source>
        <dbReference type="WBParaSite" id="ACRNAN_scaffold1779.g30699.t1"/>
    </source>
</evidence>
<evidence type="ECO:0000256" key="2">
    <source>
        <dbReference type="SAM" id="Phobius"/>
    </source>
</evidence>
<feature type="compositionally biased region" description="Polar residues" evidence="1">
    <location>
        <begin position="1"/>
        <end position="17"/>
    </location>
</feature>
<dbReference type="AlphaFoldDB" id="A0A914D394"/>
<dbReference type="WBParaSite" id="ACRNAN_scaffold1779.g30699.t1">
    <property type="protein sequence ID" value="ACRNAN_scaffold1779.g30699.t1"/>
    <property type="gene ID" value="ACRNAN_scaffold1779.g30699"/>
</dbReference>
<keyword evidence="2" id="KW-1133">Transmembrane helix</keyword>
<evidence type="ECO:0000256" key="1">
    <source>
        <dbReference type="SAM" id="MobiDB-lite"/>
    </source>
</evidence>
<protein>
    <submittedName>
        <fullName evidence="4">Uncharacterized protein</fullName>
    </submittedName>
</protein>
<dbReference type="Proteomes" id="UP000887540">
    <property type="component" value="Unplaced"/>
</dbReference>
<keyword evidence="3" id="KW-1185">Reference proteome</keyword>